<evidence type="ECO:0000256" key="12">
    <source>
        <dbReference type="SAM" id="Phobius"/>
    </source>
</evidence>
<keyword evidence="2" id="KW-1003">Cell membrane</keyword>
<keyword evidence="7" id="KW-0408">Iron</keyword>
<keyword evidence="5 12" id="KW-1133">Transmembrane helix</keyword>
<dbReference type="InterPro" id="IPR050450">
    <property type="entry name" value="COX15/CtaA_HemeA_synthase"/>
</dbReference>
<gene>
    <name evidence="13" type="ORF">MoryE10_13600</name>
</gene>
<sequence>MNESLALARFRRIGAVTIFAVYFLILVGAVVRASGAGMGCPDWPTCFGQWIPPTDESQLPANYHEIYAVGYSDTSFNALKTWTEYVNRLVGVSIGLLILTTVIRSWALRHLDKTIFHLCLGVFFAVAFQGWLGKMVVTSHLKPWLITTHMVLAQAIVASLLYAIMRSQKESIAKLDTAGLPEKFGLWLSIAMLLTLLQMTLGIQVREGVDLIMALHQYTGRELWRGEFPLIFLVHRSFSSIVLFTNAYLVWRLWKALPAGNWLRRCGGILMGLIVGAILAGVSMDRLNMPLLAQPLHLELASLIFGMQFVIYVSYRYSQRRLRGD</sequence>
<evidence type="ECO:0000256" key="11">
    <source>
        <dbReference type="ARBA" id="ARBA00023444"/>
    </source>
</evidence>
<evidence type="ECO:0000256" key="1">
    <source>
        <dbReference type="ARBA" id="ARBA00004141"/>
    </source>
</evidence>
<evidence type="ECO:0000256" key="6">
    <source>
        <dbReference type="ARBA" id="ARBA00023002"/>
    </source>
</evidence>
<evidence type="ECO:0000256" key="7">
    <source>
        <dbReference type="ARBA" id="ARBA00023004"/>
    </source>
</evidence>
<keyword evidence="3 12" id="KW-0812">Transmembrane</keyword>
<dbReference type="GO" id="GO:0016491">
    <property type="term" value="F:oxidoreductase activity"/>
    <property type="evidence" value="ECO:0007669"/>
    <property type="project" value="UniProtKB-KW"/>
</dbReference>
<keyword evidence="14" id="KW-1185">Reference proteome</keyword>
<proteinExistence type="predicted"/>
<dbReference type="Pfam" id="PF02628">
    <property type="entry name" value="COX15-CtaA"/>
    <property type="match status" value="1"/>
</dbReference>
<reference evidence="13" key="1">
    <citation type="submission" date="2019-06" db="EMBL/GenBank/DDBJ databases">
        <title>Complete genome sequence of Methylogaea oryzae strain JCM16910.</title>
        <authorList>
            <person name="Asakawa S."/>
        </authorList>
    </citation>
    <scope>NUCLEOTIDE SEQUENCE</scope>
    <source>
        <strain evidence="13">E10</strain>
    </source>
</reference>
<feature type="transmembrane region" description="Helical" evidence="12">
    <location>
        <begin position="144"/>
        <end position="164"/>
    </location>
</feature>
<dbReference type="AlphaFoldDB" id="A0A8D5AJG0"/>
<dbReference type="GO" id="GO:0006784">
    <property type="term" value="P:heme A biosynthetic process"/>
    <property type="evidence" value="ECO:0007669"/>
    <property type="project" value="InterPro"/>
</dbReference>
<evidence type="ECO:0000256" key="3">
    <source>
        <dbReference type="ARBA" id="ARBA00022692"/>
    </source>
</evidence>
<evidence type="ECO:0000256" key="5">
    <source>
        <dbReference type="ARBA" id="ARBA00022989"/>
    </source>
</evidence>
<keyword evidence="9 12" id="KW-0472">Membrane</keyword>
<dbReference type="PANTHER" id="PTHR35457">
    <property type="entry name" value="HEME A SYNTHASE"/>
    <property type="match status" value="1"/>
</dbReference>
<evidence type="ECO:0000256" key="8">
    <source>
        <dbReference type="ARBA" id="ARBA00023133"/>
    </source>
</evidence>
<feature type="transmembrane region" description="Helical" evidence="12">
    <location>
        <begin position="262"/>
        <end position="284"/>
    </location>
</feature>
<dbReference type="GO" id="GO:0046872">
    <property type="term" value="F:metal ion binding"/>
    <property type="evidence" value="ECO:0007669"/>
    <property type="project" value="UniProtKB-KW"/>
</dbReference>
<keyword evidence="4" id="KW-0479">Metal-binding</keyword>
<keyword evidence="10" id="KW-1015">Disulfide bond</keyword>
<keyword evidence="6" id="KW-0560">Oxidoreductase</keyword>
<feature type="transmembrane region" description="Helical" evidence="12">
    <location>
        <begin position="115"/>
        <end position="132"/>
    </location>
</feature>
<feature type="transmembrane region" description="Helical" evidence="12">
    <location>
        <begin position="12"/>
        <end position="31"/>
    </location>
</feature>
<organism evidence="13 14">
    <name type="scientific">Methylogaea oryzae</name>
    <dbReference type="NCBI Taxonomy" id="1295382"/>
    <lineage>
        <taxon>Bacteria</taxon>
        <taxon>Pseudomonadati</taxon>
        <taxon>Pseudomonadota</taxon>
        <taxon>Gammaproteobacteria</taxon>
        <taxon>Methylococcales</taxon>
        <taxon>Methylococcaceae</taxon>
        <taxon>Methylogaea</taxon>
    </lineage>
</organism>
<name>A0A8D5AJG0_9GAMM</name>
<feature type="transmembrane region" description="Helical" evidence="12">
    <location>
        <begin position="85"/>
        <end position="103"/>
    </location>
</feature>
<dbReference type="GO" id="GO:0016020">
    <property type="term" value="C:membrane"/>
    <property type="evidence" value="ECO:0007669"/>
    <property type="project" value="UniProtKB-SubCell"/>
</dbReference>
<dbReference type="InterPro" id="IPR003780">
    <property type="entry name" value="COX15/CtaA_fam"/>
</dbReference>
<feature type="transmembrane region" description="Helical" evidence="12">
    <location>
        <begin position="296"/>
        <end position="315"/>
    </location>
</feature>
<dbReference type="Proteomes" id="UP000824988">
    <property type="component" value="Chromosome"/>
</dbReference>
<accession>A0A8D5AJG0</accession>
<evidence type="ECO:0000256" key="2">
    <source>
        <dbReference type="ARBA" id="ARBA00022475"/>
    </source>
</evidence>
<protein>
    <submittedName>
        <fullName evidence="13">Cytochrome c oxidase subunit I</fullName>
    </submittedName>
</protein>
<dbReference type="KEGG" id="moz:MoryE10_13600"/>
<comment type="pathway">
    <text evidence="11">Porphyrin-containing compound metabolism.</text>
</comment>
<comment type="subcellular location">
    <subcellularLocation>
        <location evidence="1">Membrane</location>
        <topology evidence="1">Multi-pass membrane protein</topology>
    </subcellularLocation>
</comment>
<evidence type="ECO:0000256" key="10">
    <source>
        <dbReference type="ARBA" id="ARBA00023157"/>
    </source>
</evidence>
<keyword evidence="8" id="KW-0350">Heme biosynthesis</keyword>
<dbReference type="RefSeq" id="WP_054772827.1">
    <property type="nucleotide sequence ID" value="NZ_AP019782.1"/>
</dbReference>
<evidence type="ECO:0000313" key="13">
    <source>
        <dbReference type="EMBL" id="BBL70754.1"/>
    </source>
</evidence>
<dbReference type="PANTHER" id="PTHR35457:SF1">
    <property type="entry name" value="HEME A SYNTHASE"/>
    <property type="match status" value="1"/>
</dbReference>
<evidence type="ECO:0000313" key="14">
    <source>
        <dbReference type="Proteomes" id="UP000824988"/>
    </source>
</evidence>
<dbReference type="EMBL" id="AP019782">
    <property type="protein sequence ID" value="BBL70754.1"/>
    <property type="molecule type" value="Genomic_DNA"/>
</dbReference>
<feature type="transmembrane region" description="Helical" evidence="12">
    <location>
        <begin position="184"/>
        <end position="205"/>
    </location>
</feature>
<evidence type="ECO:0000256" key="4">
    <source>
        <dbReference type="ARBA" id="ARBA00022723"/>
    </source>
</evidence>
<feature type="transmembrane region" description="Helical" evidence="12">
    <location>
        <begin position="228"/>
        <end position="250"/>
    </location>
</feature>
<evidence type="ECO:0000256" key="9">
    <source>
        <dbReference type="ARBA" id="ARBA00023136"/>
    </source>
</evidence>